<dbReference type="GO" id="GO:0006265">
    <property type="term" value="P:DNA topological change"/>
    <property type="evidence" value="ECO:0007669"/>
    <property type="project" value="InterPro"/>
</dbReference>
<feature type="non-terminal residue" evidence="2">
    <location>
        <position position="1"/>
    </location>
</feature>
<gene>
    <name evidence="2" type="ORF">S03H2_24147</name>
</gene>
<feature type="domain" description="Toprim" evidence="1">
    <location>
        <begin position="1"/>
        <end position="46"/>
    </location>
</feature>
<dbReference type="GO" id="GO:0003917">
    <property type="term" value="F:DNA topoisomerase type I (single strand cut, ATP-independent) activity"/>
    <property type="evidence" value="ECO:0007669"/>
    <property type="project" value="InterPro"/>
</dbReference>
<dbReference type="InterPro" id="IPR000380">
    <property type="entry name" value="Topo_IA"/>
</dbReference>
<dbReference type="SUPFAM" id="SSF56712">
    <property type="entry name" value="Prokaryotic type I DNA topoisomerase"/>
    <property type="match status" value="1"/>
</dbReference>
<dbReference type="EMBL" id="BARU01013335">
    <property type="protein sequence ID" value="GAH35665.1"/>
    <property type="molecule type" value="Genomic_DNA"/>
</dbReference>
<dbReference type="AlphaFoldDB" id="X1FT04"/>
<organism evidence="2">
    <name type="scientific">marine sediment metagenome</name>
    <dbReference type="NCBI Taxonomy" id="412755"/>
    <lineage>
        <taxon>unclassified sequences</taxon>
        <taxon>metagenomes</taxon>
        <taxon>ecological metagenomes</taxon>
    </lineage>
</organism>
<protein>
    <recommendedName>
        <fullName evidence="1">Toprim domain-containing protein</fullName>
    </recommendedName>
</protein>
<dbReference type="InterPro" id="IPR023405">
    <property type="entry name" value="Topo_IA_core_domain"/>
</dbReference>
<proteinExistence type="predicted"/>
<evidence type="ECO:0000259" key="1">
    <source>
        <dbReference type="PROSITE" id="PS50880"/>
    </source>
</evidence>
<dbReference type="GO" id="GO:0003677">
    <property type="term" value="F:DNA binding"/>
    <property type="evidence" value="ECO:0007669"/>
    <property type="project" value="InterPro"/>
</dbReference>
<comment type="caution">
    <text evidence="2">The sequence shown here is derived from an EMBL/GenBank/DDBJ whole genome shotgun (WGS) entry which is preliminary data.</text>
</comment>
<dbReference type="PROSITE" id="PS50880">
    <property type="entry name" value="TOPRIM"/>
    <property type="match status" value="1"/>
</dbReference>
<reference evidence="2" key="1">
    <citation type="journal article" date="2014" name="Front. Microbiol.">
        <title>High frequency of phylogenetically diverse reductive dehalogenase-homologous genes in deep subseafloor sedimentary metagenomes.</title>
        <authorList>
            <person name="Kawai M."/>
            <person name="Futagami T."/>
            <person name="Toyoda A."/>
            <person name="Takaki Y."/>
            <person name="Nishi S."/>
            <person name="Hori S."/>
            <person name="Arai W."/>
            <person name="Tsubouchi T."/>
            <person name="Morono Y."/>
            <person name="Uchiyama I."/>
            <person name="Ito T."/>
            <person name="Fujiyama A."/>
            <person name="Inagaki F."/>
            <person name="Takami H."/>
        </authorList>
    </citation>
    <scope>NUCLEOTIDE SEQUENCE</scope>
    <source>
        <strain evidence="2">Expedition CK06-06</strain>
    </source>
</reference>
<sequence length="65" mass="7549">EKYSKDKEKIFLATDPDREGEAIAWHIAQKLKIKDDNSRVSFNEITERAVSQAFKNPREINLNTT</sequence>
<dbReference type="InterPro" id="IPR006171">
    <property type="entry name" value="TOPRIM_dom"/>
</dbReference>
<dbReference type="Pfam" id="PF01751">
    <property type="entry name" value="Toprim"/>
    <property type="match status" value="1"/>
</dbReference>
<dbReference type="Gene3D" id="3.40.50.140">
    <property type="match status" value="1"/>
</dbReference>
<dbReference type="PANTHER" id="PTHR42785">
    <property type="entry name" value="DNA TOPOISOMERASE, TYPE IA, CORE"/>
    <property type="match status" value="1"/>
</dbReference>
<evidence type="ECO:0000313" key="2">
    <source>
        <dbReference type="EMBL" id="GAH35665.1"/>
    </source>
</evidence>
<dbReference type="PANTHER" id="PTHR42785:SF1">
    <property type="entry name" value="DNA TOPOISOMERASE"/>
    <property type="match status" value="1"/>
</dbReference>
<accession>X1FT04</accession>
<name>X1FT04_9ZZZZ</name>